<dbReference type="EMBL" id="OY882862">
    <property type="protein sequence ID" value="CAK6446174.1"/>
    <property type="molecule type" value="Genomic_DNA"/>
</dbReference>
<keyword evidence="2" id="KW-1133">Transmembrane helix</keyword>
<organism evidence="3 4">
    <name type="scientific">Pipistrellus nathusii</name>
    <name type="common">Nathusius' pipistrelle</name>
    <dbReference type="NCBI Taxonomy" id="59473"/>
    <lineage>
        <taxon>Eukaryota</taxon>
        <taxon>Metazoa</taxon>
        <taxon>Chordata</taxon>
        <taxon>Craniata</taxon>
        <taxon>Vertebrata</taxon>
        <taxon>Euteleostomi</taxon>
        <taxon>Mammalia</taxon>
        <taxon>Eutheria</taxon>
        <taxon>Laurasiatheria</taxon>
        <taxon>Chiroptera</taxon>
        <taxon>Yangochiroptera</taxon>
        <taxon>Vespertilionidae</taxon>
        <taxon>Pipistrellus</taxon>
    </lineage>
</organism>
<feature type="compositionally biased region" description="Basic residues" evidence="1">
    <location>
        <begin position="10"/>
        <end position="23"/>
    </location>
</feature>
<evidence type="ECO:0000256" key="2">
    <source>
        <dbReference type="SAM" id="Phobius"/>
    </source>
</evidence>
<sequence>MQTKRDKPKQGRRKRKKNPKSRKIRVYNYVHKKSRFKEVICQKQGLYRQRVGGVGVCVCVCVCVCVYTQLIQINSPQNGCVEHHHQSATCHRVKFPMETSEGRALGKLQGLPKSGGVPPGFRGNLF</sequence>
<name>A0ABP0A7E2_PIPNA</name>
<evidence type="ECO:0000256" key="1">
    <source>
        <dbReference type="SAM" id="MobiDB-lite"/>
    </source>
</evidence>
<keyword evidence="2" id="KW-0812">Transmembrane</keyword>
<keyword evidence="2" id="KW-0472">Membrane</keyword>
<dbReference type="Proteomes" id="UP001314169">
    <property type="component" value="Chromosome 5"/>
</dbReference>
<keyword evidence="4" id="KW-1185">Reference proteome</keyword>
<proteinExistence type="predicted"/>
<gene>
    <name evidence="3" type="ORF">MPIPNATIZW_LOCUS14480</name>
</gene>
<protein>
    <recommendedName>
        <fullName evidence="5">40S ribosomal protein S30</fullName>
    </recommendedName>
</protein>
<evidence type="ECO:0008006" key="5">
    <source>
        <dbReference type="Google" id="ProtNLM"/>
    </source>
</evidence>
<evidence type="ECO:0000313" key="3">
    <source>
        <dbReference type="EMBL" id="CAK6446174.1"/>
    </source>
</evidence>
<evidence type="ECO:0000313" key="4">
    <source>
        <dbReference type="Proteomes" id="UP001314169"/>
    </source>
</evidence>
<feature type="transmembrane region" description="Helical" evidence="2">
    <location>
        <begin position="51"/>
        <end position="70"/>
    </location>
</feature>
<feature type="region of interest" description="Disordered" evidence="1">
    <location>
        <begin position="1"/>
        <end position="23"/>
    </location>
</feature>
<accession>A0ABP0A7E2</accession>
<reference evidence="3" key="1">
    <citation type="submission" date="2023-12" db="EMBL/GenBank/DDBJ databases">
        <authorList>
            <person name="Brown T."/>
        </authorList>
    </citation>
    <scope>NUCLEOTIDE SEQUENCE</scope>
</reference>